<dbReference type="Proteomes" id="UP000244022">
    <property type="component" value="Unassembled WGS sequence"/>
</dbReference>
<organism evidence="3 4">
    <name type="scientific">Enterococcus mundtii</name>
    <dbReference type="NCBI Taxonomy" id="53346"/>
    <lineage>
        <taxon>Bacteria</taxon>
        <taxon>Bacillati</taxon>
        <taxon>Bacillota</taxon>
        <taxon>Bacilli</taxon>
        <taxon>Lactobacillales</taxon>
        <taxon>Enterococcaceae</taxon>
        <taxon>Enterococcus</taxon>
    </lineage>
</organism>
<protein>
    <submittedName>
        <fullName evidence="3">Uncharacterized protein</fullName>
    </submittedName>
</protein>
<evidence type="ECO:0000313" key="3">
    <source>
        <dbReference type="EMBL" id="PTO34381.1"/>
    </source>
</evidence>
<accession>A0A2T5D9V8</accession>
<reference evidence="3 4" key="1">
    <citation type="submission" date="2018-03" db="EMBL/GenBank/DDBJ databases">
        <title>Draft genome sequences of four Enterococcus mundtii strains isolated from beef slaughterhouses in Kenya.</title>
        <authorList>
            <person name="Wambui J."/>
            <person name="Stevens M."/>
            <person name="Njage P."/>
            <person name="Stephan R."/>
            <person name="Tasara T."/>
        </authorList>
    </citation>
    <scope>NUCLEOTIDE SEQUENCE [LARGE SCALE GENOMIC DNA]</scope>
    <source>
        <strain evidence="3 4">H18-EM</strain>
    </source>
</reference>
<feature type="compositionally biased region" description="Acidic residues" evidence="1">
    <location>
        <begin position="68"/>
        <end position="79"/>
    </location>
</feature>
<keyword evidence="2" id="KW-0732">Signal</keyword>
<evidence type="ECO:0000256" key="2">
    <source>
        <dbReference type="SAM" id="SignalP"/>
    </source>
</evidence>
<dbReference type="EMBL" id="PYGR01000068">
    <property type="protein sequence ID" value="PTO34381.1"/>
    <property type="molecule type" value="Genomic_DNA"/>
</dbReference>
<name>A0A2T5D9V8_ENTMU</name>
<feature type="chain" id="PRO_5015705152" evidence="2">
    <location>
        <begin position="29"/>
        <end position="158"/>
    </location>
</feature>
<comment type="caution">
    <text evidence="3">The sequence shown here is derived from an EMBL/GenBank/DDBJ whole genome shotgun (WGS) entry which is preliminary data.</text>
</comment>
<feature type="signal peptide" evidence="2">
    <location>
        <begin position="1"/>
        <end position="28"/>
    </location>
</feature>
<proteinExistence type="predicted"/>
<gene>
    <name evidence="3" type="ORF">C6N14_12505</name>
</gene>
<feature type="region of interest" description="Disordered" evidence="1">
    <location>
        <begin position="68"/>
        <end position="101"/>
    </location>
</feature>
<evidence type="ECO:0000313" key="4">
    <source>
        <dbReference type="Proteomes" id="UP000244022"/>
    </source>
</evidence>
<evidence type="ECO:0000256" key="1">
    <source>
        <dbReference type="SAM" id="MobiDB-lite"/>
    </source>
</evidence>
<sequence length="158" mass="17844">MTMKRYKNILLWSTLLLSLFQVKTSVYADENQNPIYNPADPSQQIEPLDNVHLIEDSTLIEEVEISEVSEESVEAMAEPEETKTQEVGEEEGALSRTRQERNPLRRERFYLSEDLFDGQAVEAIMNDELSGGGGRHTANFYLDLVSGLVGTAIYGRKS</sequence>
<dbReference type="AlphaFoldDB" id="A0A2T5D9V8"/>